<dbReference type="InterPro" id="IPR036390">
    <property type="entry name" value="WH_DNA-bd_sf"/>
</dbReference>
<gene>
    <name evidence="4" type="ORF">SAMN05660862_3016</name>
</gene>
<dbReference type="GO" id="GO:0003677">
    <property type="term" value="F:DNA binding"/>
    <property type="evidence" value="ECO:0007669"/>
    <property type="project" value="UniProtKB-KW"/>
</dbReference>
<feature type="domain" description="WCX" evidence="3">
    <location>
        <begin position="225"/>
        <end position="299"/>
    </location>
</feature>
<feature type="domain" description="Helix-turn-helix type 11" evidence="1">
    <location>
        <begin position="1"/>
        <end position="47"/>
    </location>
</feature>
<evidence type="ECO:0000259" key="2">
    <source>
        <dbReference type="Pfam" id="PF13280"/>
    </source>
</evidence>
<dbReference type="STRING" id="561061.SAMN05660862_3016"/>
<evidence type="ECO:0000313" key="4">
    <source>
        <dbReference type="EMBL" id="SMG42468.1"/>
    </source>
</evidence>
<accession>A0A1X7KLW9</accession>
<dbReference type="AlphaFoldDB" id="A0A1X7KLW9"/>
<protein>
    <submittedName>
        <fullName evidence="4">Predicted DNA-binding transcriptional regulator YafY, contains an HTH and WYL domains</fullName>
    </submittedName>
</protein>
<keyword evidence="4" id="KW-0238">DNA-binding</keyword>
<dbReference type="PANTHER" id="PTHR34580">
    <property type="match status" value="1"/>
</dbReference>
<feature type="domain" description="WYL" evidence="2">
    <location>
        <begin position="129"/>
        <end position="196"/>
    </location>
</feature>
<dbReference type="PIRSF" id="PIRSF016838">
    <property type="entry name" value="PafC"/>
    <property type="match status" value="1"/>
</dbReference>
<evidence type="ECO:0000259" key="3">
    <source>
        <dbReference type="Pfam" id="PF25583"/>
    </source>
</evidence>
<sequence>MLLQAKPLVRAQDLAVRFEVSLRTIYRDIQALQGAGVPIYGEAGIGYALVQGYKIPPTSFTREEALSFAAAEKLIANYFDKDLYLHFSTAMNKMKSILRTADKEDIATVEEKVFLKPKEHVFNQKVPAALSILLKSIAQKVQVVVDYQKSGSATVDERNLEPIGLFHEHGFWYLMAYCLLRNDYRQFRLDRIQEIKLIANQRFTKQHEELAYYLKKDNDPEATVRVVIQVSKKFAAYMQWDRNYYGFVGEREMEDYIEMTFQCREVLHGFARWVLMFGDQTTIVEPEFLRDRVRELLQAQLARVQ</sequence>
<dbReference type="InterPro" id="IPR028349">
    <property type="entry name" value="PafC-like"/>
</dbReference>
<dbReference type="Gene3D" id="1.10.10.10">
    <property type="entry name" value="Winged helix-like DNA-binding domain superfamily/Winged helix DNA-binding domain"/>
    <property type="match status" value="1"/>
</dbReference>
<name>A0A1X7KLW9_9SPHI</name>
<dbReference type="Pfam" id="PF08279">
    <property type="entry name" value="HTH_11"/>
    <property type="match status" value="1"/>
</dbReference>
<dbReference type="PANTHER" id="PTHR34580:SF1">
    <property type="entry name" value="PROTEIN PAFC"/>
    <property type="match status" value="1"/>
</dbReference>
<dbReference type="Pfam" id="PF13280">
    <property type="entry name" value="WYL"/>
    <property type="match status" value="1"/>
</dbReference>
<dbReference type="InterPro" id="IPR057727">
    <property type="entry name" value="WCX_dom"/>
</dbReference>
<organism evidence="4 5">
    <name type="scientific">Sphingobacterium psychroaquaticum</name>
    <dbReference type="NCBI Taxonomy" id="561061"/>
    <lineage>
        <taxon>Bacteria</taxon>
        <taxon>Pseudomonadati</taxon>
        <taxon>Bacteroidota</taxon>
        <taxon>Sphingobacteriia</taxon>
        <taxon>Sphingobacteriales</taxon>
        <taxon>Sphingobacteriaceae</taxon>
        <taxon>Sphingobacterium</taxon>
    </lineage>
</organism>
<reference evidence="4 5" key="1">
    <citation type="submission" date="2017-04" db="EMBL/GenBank/DDBJ databases">
        <authorList>
            <person name="Afonso C.L."/>
            <person name="Miller P.J."/>
            <person name="Scott M.A."/>
            <person name="Spackman E."/>
            <person name="Goraichik I."/>
            <person name="Dimitrov K.M."/>
            <person name="Suarez D.L."/>
            <person name="Swayne D.E."/>
        </authorList>
    </citation>
    <scope>NUCLEOTIDE SEQUENCE [LARGE SCALE GENOMIC DNA]</scope>
    <source>
        <strain evidence="4 5">DSM 22418</strain>
    </source>
</reference>
<evidence type="ECO:0000313" key="5">
    <source>
        <dbReference type="Proteomes" id="UP000192980"/>
    </source>
</evidence>
<dbReference type="InterPro" id="IPR026881">
    <property type="entry name" value="WYL_dom"/>
</dbReference>
<dbReference type="InterPro" id="IPR051534">
    <property type="entry name" value="CBASS_pafABC_assoc_protein"/>
</dbReference>
<keyword evidence="5" id="KW-1185">Reference proteome</keyword>
<dbReference type="InterPro" id="IPR013196">
    <property type="entry name" value="HTH_11"/>
</dbReference>
<dbReference type="SUPFAM" id="SSF46785">
    <property type="entry name" value="Winged helix' DNA-binding domain"/>
    <property type="match status" value="1"/>
</dbReference>
<dbReference type="PROSITE" id="PS52050">
    <property type="entry name" value="WYL"/>
    <property type="match status" value="1"/>
</dbReference>
<proteinExistence type="predicted"/>
<dbReference type="Pfam" id="PF25583">
    <property type="entry name" value="WCX"/>
    <property type="match status" value="1"/>
</dbReference>
<dbReference type="Proteomes" id="UP000192980">
    <property type="component" value="Unassembled WGS sequence"/>
</dbReference>
<dbReference type="InterPro" id="IPR036388">
    <property type="entry name" value="WH-like_DNA-bd_sf"/>
</dbReference>
<evidence type="ECO:0000259" key="1">
    <source>
        <dbReference type="Pfam" id="PF08279"/>
    </source>
</evidence>
<dbReference type="EMBL" id="FXAU01000006">
    <property type="protein sequence ID" value="SMG42468.1"/>
    <property type="molecule type" value="Genomic_DNA"/>
</dbReference>